<proteinExistence type="predicted"/>
<dbReference type="RefSeq" id="WP_310144181.1">
    <property type="nucleotide sequence ID" value="NZ_JAVDTR010000015.1"/>
</dbReference>
<sequence>MNLKIVTGVGTAIVTGSVLVPLLYGAYGNSGYAIAGVAAAIAGVICYAISRASDIRHEKFQKMVTETHSALQSTIKLQAEHQMQFVSNAEQVQNSLLQGMEGMRSFQEHTLLQLQHAVNGMTAIAADQQKQADRIAMQLESFTSRVESLFGNLLKEEFESIRNVRTMIGENLTALKDSTNKAERNQTDYLSKLEQVLNTAGEQLSAGQKSSSLQAKQQMSELKVAIEDVLEDTREALEDILKSQRRDVRDILAEIQSHQTSLLSEVSSQSVSQQANLELLQRLQKEILDLNKQDMELISKLMLQEVL</sequence>
<dbReference type="AlphaFoldDB" id="A0AAP5LT20"/>
<accession>A0AAP5LT20</accession>
<feature type="coiled-coil region" evidence="1">
    <location>
        <begin position="227"/>
        <end position="254"/>
    </location>
</feature>
<evidence type="ECO:0000313" key="3">
    <source>
        <dbReference type="EMBL" id="MDR6726184.1"/>
    </source>
</evidence>
<gene>
    <name evidence="3" type="ORF">J2W91_004690</name>
</gene>
<dbReference type="Proteomes" id="UP001254832">
    <property type="component" value="Unassembled WGS sequence"/>
</dbReference>
<comment type="caution">
    <text evidence="3">The sequence shown here is derived from an EMBL/GenBank/DDBJ whole genome shotgun (WGS) entry which is preliminary data.</text>
</comment>
<reference evidence="3" key="1">
    <citation type="submission" date="2023-07" db="EMBL/GenBank/DDBJ databases">
        <title>Sorghum-associated microbial communities from plants grown in Nebraska, USA.</title>
        <authorList>
            <person name="Schachtman D."/>
        </authorList>
    </citation>
    <scope>NUCLEOTIDE SEQUENCE</scope>
    <source>
        <strain evidence="3">BE80</strain>
    </source>
</reference>
<evidence type="ECO:0000256" key="1">
    <source>
        <dbReference type="SAM" id="Coils"/>
    </source>
</evidence>
<evidence type="ECO:0000313" key="4">
    <source>
        <dbReference type="Proteomes" id="UP001254832"/>
    </source>
</evidence>
<keyword evidence="2" id="KW-0812">Transmembrane</keyword>
<keyword evidence="2" id="KW-1133">Transmembrane helix</keyword>
<protein>
    <submittedName>
        <fullName evidence="3">ElaB/YqjD/DUF883 family membrane-anchored ribosome-binding protein</fullName>
    </submittedName>
</protein>
<evidence type="ECO:0000256" key="2">
    <source>
        <dbReference type="SAM" id="Phobius"/>
    </source>
</evidence>
<name>A0AAP5LT20_PAEAM</name>
<keyword evidence="2" id="KW-0472">Membrane</keyword>
<dbReference type="EMBL" id="JAVDTR010000015">
    <property type="protein sequence ID" value="MDR6726184.1"/>
    <property type="molecule type" value="Genomic_DNA"/>
</dbReference>
<organism evidence="3 4">
    <name type="scientific">Paenibacillus amylolyticus</name>
    <dbReference type="NCBI Taxonomy" id="1451"/>
    <lineage>
        <taxon>Bacteria</taxon>
        <taxon>Bacillati</taxon>
        <taxon>Bacillota</taxon>
        <taxon>Bacilli</taxon>
        <taxon>Bacillales</taxon>
        <taxon>Paenibacillaceae</taxon>
        <taxon>Paenibacillus</taxon>
    </lineage>
</organism>
<keyword evidence="1" id="KW-0175">Coiled coil</keyword>
<feature type="transmembrane region" description="Helical" evidence="2">
    <location>
        <begin position="5"/>
        <end position="24"/>
    </location>
</feature>
<feature type="transmembrane region" description="Helical" evidence="2">
    <location>
        <begin position="30"/>
        <end position="49"/>
    </location>
</feature>